<dbReference type="AlphaFoldDB" id="A0A5J9WHT4"/>
<evidence type="ECO:0000256" key="1">
    <source>
        <dbReference type="SAM" id="MobiDB-lite"/>
    </source>
</evidence>
<dbReference type="Proteomes" id="UP000324897">
    <property type="component" value="Chromosome 5"/>
</dbReference>
<comment type="caution">
    <text evidence="2">The sequence shown here is derived from an EMBL/GenBank/DDBJ whole genome shotgun (WGS) entry which is preliminary data.</text>
</comment>
<organism evidence="2 3">
    <name type="scientific">Eragrostis curvula</name>
    <name type="common">weeping love grass</name>
    <dbReference type="NCBI Taxonomy" id="38414"/>
    <lineage>
        <taxon>Eukaryota</taxon>
        <taxon>Viridiplantae</taxon>
        <taxon>Streptophyta</taxon>
        <taxon>Embryophyta</taxon>
        <taxon>Tracheophyta</taxon>
        <taxon>Spermatophyta</taxon>
        <taxon>Magnoliopsida</taxon>
        <taxon>Liliopsida</taxon>
        <taxon>Poales</taxon>
        <taxon>Poaceae</taxon>
        <taxon>PACMAD clade</taxon>
        <taxon>Chloridoideae</taxon>
        <taxon>Eragrostideae</taxon>
        <taxon>Eragrostidinae</taxon>
        <taxon>Eragrostis</taxon>
    </lineage>
</organism>
<keyword evidence="3" id="KW-1185">Reference proteome</keyword>
<dbReference type="EMBL" id="RWGY01000004">
    <property type="protein sequence ID" value="TVU46844.1"/>
    <property type="molecule type" value="Genomic_DNA"/>
</dbReference>
<protein>
    <submittedName>
        <fullName evidence="2">Uncharacterized protein</fullName>
    </submittedName>
</protein>
<evidence type="ECO:0000313" key="3">
    <source>
        <dbReference type="Proteomes" id="UP000324897"/>
    </source>
</evidence>
<dbReference type="Gramene" id="TVU46844">
    <property type="protein sequence ID" value="TVU46844"/>
    <property type="gene ID" value="EJB05_06416"/>
</dbReference>
<feature type="compositionally biased region" description="Basic residues" evidence="1">
    <location>
        <begin position="73"/>
        <end position="87"/>
    </location>
</feature>
<gene>
    <name evidence="2" type="ORF">EJB05_06416</name>
</gene>
<sequence length="87" mass="9334">MPCPGAGGMEAAMQGLEGGERVAVPGSRRPGAEAYDGRRWPGGRLSGDFGRFSPTTTSKLAAAGLPEALGGRPWRRKARPRHWPRRH</sequence>
<evidence type="ECO:0000313" key="2">
    <source>
        <dbReference type="EMBL" id="TVU46844.1"/>
    </source>
</evidence>
<feature type="compositionally biased region" description="Low complexity" evidence="1">
    <location>
        <begin position="60"/>
        <end position="72"/>
    </location>
</feature>
<name>A0A5J9WHT4_9POAL</name>
<reference evidence="2 3" key="1">
    <citation type="journal article" date="2019" name="Sci. Rep.">
        <title>A high-quality genome of Eragrostis curvula grass provides insights into Poaceae evolution and supports new strategies to enhance forage quality.</title>
        <authorList>
            <person name="Carballo J."/>
            <person name="Santos B.A.C.M."/>
            <person name="Zappacosta D."/>
            <person name="Garbus I."/>
            <person name="Selva J.P."/>
            <person name="Gallo C.A."/>
            <person name="Diaz A."/>
            <person name="Albertini E."/>
            <person name="Caccamo M."/>
            <person name="Echenique V."/>
        </authorList>
    </citation>
    <scope>NUCLEOTIDE SEQUENCE [LARGE SCALE GENOMIC DNA]</scope>
    <source>
        <strain evidence="3">cv. Victoria</strain>
        <tissue evidence="2">Leaf</tissue>
    </source>
</reference>
<proteinExistence type="predicted"/>
<feature type="region of interest" description="Disordered" evidence="1">
    <location>
        <begin position="1"/>
        <end position="87"/>
    </location>
</feature>
<accession>A0A5J9WHT4</accession>